<proteinExistence type="predicted"/>
<keyword evidence="5 6" id="KW-0472">Membrane</keyword>
<dbReference type="CDD" id="cd06581">
    <property type="entry name" value="TM_PBP1_LivM_like"/>
    <property type="match status" value="1"/>
</dbReference>
<dbReference type="InterPro" id="IPR001851">
    <property type="entry name" value="ABC_transp_permease"/>
</dbReference>
<organism evidence="7 8">
    <name type="scientific">Reyranella soli</name>
    <dbReference type="NCBI Taxonomy" id="1230389"/>
    <lineage>
        <taxon>Bacteria</taxon>
        <taxon>Pseudomonadati</taxon>
        <taxon>Pseudomonadota</taxon>
        <taxon>Alphaproteobacteria</taxon>
        <taxon>Hyphomicrobiales</taxon>
        <taxon>Reyranellaceae</taxon>
        <taxon>Reyranella</taxon>
    </lineage>
</organism>
<feature type="transmembrane region" description="Helical" evidence="6">
    <location>
        <begin position="62"/>
        <end position="81"/>
    </location>
</feature>
<dbReference type="Proteomes" id="UP000321058">
    <property type="component" value="Unassembled WGS sequence"/>
</dbReference>
<evidence type="ECO:0000256" key="1">
    <source>
        <dbReference type="ARBA" id="ARBA00004651"/>
    </source>
</evidence>
<feature type="transmembrane region" description="Helical" evidence="6">
    <location>
        <begin position="87"/>
        <end position="108"/>
    </location>
</feature>
<feature type="transmembrane region" description="Helical" evidence="6">
    <location>
        <begin position="217"/>
        <end position="241"/>
    </location>
</feature>
<dbReference type="GO" id="GO:0005886">
    <property type="term" value="C:plasma membrane"/>
    <property type="evidence" value="ECO:0007669"/>
    <property type="project" value="UniProtKB-SubCell"/>
</dbReference>
<evidence type="ECO:0000256" key="4">
    <source>
        <dbReference type="ARBA" id="ARBA00022989"/>
    </source>
</evidence>
<keyword evidence="3 6" id="KW-0812">Transmembrane</keyword>
<dbReference type="AlphaFoldDB" id="A0A512N662"/>
<dbReference type="EMBL" id="BKAJ01000030">
    <property type="protein sequence ID" value="GEP54474.1"/>
    <property type="molecule type" value="Genomic_DNA"/>
</dbReference>
<evidence type="ECO:0000256" key="2">
    <source>
        <dbReference type="ARBA" id="ARBA00022475"/>
    </source>
</evidence>
<evidence type="ECO:0000313" key="8">
    <source>
        <dbReference type="Proteomes" id="UP000321058"/>
    </source>
</evidence>
<dbReference type="InterPro" id="IPR043428">
    <property type="entry name" value="LivM-like"/>
</dbReference>
<evidence type="ECO:0000256" key="5">
    <source>
        <dbReference type="ARBA" id="ARBA00023136"/>
    </source>
</evidence>
<evidence type="ECO:0000256" key="6">
    <source>
        <dbReference type="SAM" id="Phobius"/>
    </source>
</evidence>
<feature type="transmembrane region" description="Helical" evidence="6">
    <location>
        <begin position="253"/>
        <end position="278"/>
    </location>
</feature>
<accession>A0A512N662</accession>
<dbReference type="GO" id="GO:0015658">
    <property type="term" value="F:branched-chain amino acid transmembrane transporter activity"/>
    <property type="evidence" value="ECO:0007669"/>
    <property type="project" value="InterPro"/>
</dbReference>
<evidence type="ECO:0000313" key="7">
    <source>
        <dbReference type="EMBL" id="GEP54474.1"/>
    </source>
</evidence>
<keyword evidence="4 6" id="KW-1133">Transmembrane helix</keyword>
<keyword evidence="2" id="KW-1003">Cell membrane</keyword>
<dbReference type="OrthoDB" id="9034298at2"/>
<gene>
    <name evidence="7" type="ORF">RSO01_16400</name>
</gene>
<comment type="caution">
    <text evidence="7">The sequence shown here is derived from an EMBL/GenBank/DDBJ whole genome shotgun (WGS) entry which is preliminary data.</text>
</comment>
<comment type="subcellular location">
    <subcellularLocation>
        <location evidence="1">Cell membrane</location>
        <topology evidence="1">Multi-pass membrane protein</topology>
    </subcellularLocation>
</comment>
<reference evidence="7 8" key="1">
    <citation type="submission" date="2019-07" db="EMBL/GenBank/DDBJ databases">
        <title>Whole genome shotgun sequence of Reyranella soli NBRC 108950.</title>
        <authorList>
            <person name="Hosoyama A."/>
            <person name="Uohara A."/>
            <person name="Ohji S."/>
            <person name="Ichikawa N."/>
        </authorList>
    </citation>
    <scope>NUCLEOTIDE SEQUENCE [LARGE SCALE GENOMIC DNA]</scope>
    <source>
        <strain evidence="7 8">NBRC 108950</strain>
    </source>
</reference>
<dbReference type="PANTHER" id="PTHR30482">
    <property type="entry name" value="HIGH-AFFINITY BRANCHED-CHAIN AMINO ACID TRANSPORT SYSTEM PERMEASE"/>
    <property type="match status" value="1"/>
</dbReference>
<protein>
    <submittedName>
        <fullName evidence="7">Branched-chain amino acid ABC transporter permease</fullName>
    </submittedName>
</protein>
<dbReference type="PANTHER" id="PTHR30482:SF20">
    <property type="entry name" value="HIGH-AFFINITY BRANCHED-CHAIN AMINO ACID TRANSPORT SYSTEM PERMEASE PROTEIN LIVM"/>
    <property type="match status" value="1"/>
</dbReference>
<sequence>MTASTKKWWLWLVLALAFLVPLLRPVLPDLVSDYRLFLVSTMMIAAIAVLGLNLLTGFNGQISLGHGAFYAVGAYTAAVLMDHLNMPYWLTLPCAAVVCFMVGYLFGLPALKLEGHYLALATFALALAVPQILKYKWLEGLTGGVQGIVLNKPEVPFDLPLTEDQWLYYYILIVMVLLYWAAANMLNSRSGRAMMAIRDYTIAASTMGIDTSLYKTVTFGISAAYTGIAGALSASAIAFVAPDSFNIFLSIKFLIGLVVGGIGSLVGSVVGGIFYVLVDNSAQALSTFAKNDLGLQFDLSAYTVFGILLIVLMYLMPMGIVGGVYYLVQSLRGSLRGGRAAQQQAAQKQPAAR</sequence>
<feature type="transmembrane region" description="Helical" evidence="6">
    <location>
        <begin position="299"/>
        <end position="328"/>
    </location>
</feature>
<keyword evidence="8" id="KW-1185">Reference proteome</keyword>
<dbReference type="RefSeq" id="WP_147148028.1">
    <property type="nucleotide sequence ID" value="NZ_BKAJ01000030.1"/>
</dbReference>
<name>A0A512N662_9HYPH</name>
<feature type="transmembrane region" description="Helical" evidence="6">
    <location>
        <begin position="166"/>
        <end position="186"/>
    </location>
</feature>
<evidence type="ECO:0000256" key="3">
    <source>
        <dbReference type="ARBA" id="ARBA00022692"/>
    </source>
</evidence>
<feature type="transmembrane region" description="Helical" evidence="6">
    <location>
        <begin position="115"/>
        <end position="133"/>
    </location>
</feature>
<dbReference type="Pfam" id="PF02653">
    <property type="entry name" value="BPD_transp_2"/>
    <property type="match status" value="1"/>
</dbReference>
<feature type="transmembrane region" description="Helical" evidence="6">
    <location>
        <begin position="35"/>
        <end position="55"/>
    </location>
</feature>